<dbReference type="InterPro" id="IPR003439">
    <property type="entry name" value="ABC_transporter-like_ATP-bd"/>
</dbReference>
<organism evidence="11 12">
    <name type="scientific">Symbiopectobacterium purcellii</name>
    <dbReference type="NCBI Taxonomy" id="2871826"/>
    <lineage>
        <taxon>Bacteria</taxon>
        <taxon>Pseudomonadati</taxon>
        <taxon>Pseudomonadota</taxon>
        <taxon>Gammaproteobacteria</taxon>
        <taxon>Enterobacterales</taxon>
        <taxon>Enterobacteriaceae</taxon>
    </lineage>
</organism>
<evidence type="ECO:0000256" key="7">
    <source>
        <dbReference type="ARBA" id="ARBA00022840"/>
    </source>
</evidence>
<keyword evidence="5" id="KW-0997">Cell inner membrane</keyword>
<evidence type="ECO:0000256" key="6">
    <source>
        <dbReference type="ARBA" id="ARBA00022741"/>
    </source>
</evidence>
<dbReference type="RefSeq" id="WP_222158303.1">
    <property type="nucleotide sequence ID" value="NZ_CP081864.1"/>
</dbReference>
<dbReference type="InterPro" id="IPR017871">
    <property type="entry name" value="ABC_transporter-like_CS"/>
</dbReference>
<evidence type="ECO:0000256" key="3">
    <source>
        <dbReference type="ARBA" id="ARBA00022448"/>
    </source>
</evidence>
<dbReference type="Gene3D" id="3.40.50.300">
    <property type="entry name" value="P-loop containing nucleotide triphosphate hydrolases"/>
    <property type="match status" value="2"/>
</dbReference>
<evidence type="ECO:0000256" key="9">
    <source>
        <dbReference type="ARBA" id="ARBA00023136"/>
    </source>
</evidence>
<keyword evidence="8" id="KW-1278">Translocase</keyword>
<dbReference type="NCBIfam" id="NF008453">
    <property type="entry name" value="PRK11308.1"/>
    <property type="match status" value="2"/>
</dbReference>
<dbReference type="Proteomes" id="UP000825886">
    <property type="component" value="Chromosome"/>
</dbReference>
<dbReference type="InterPro" id="IPR003593">
    <property type="entry name" value="AAA+_ATPase"/>
</dbReference>
<gene>
    <name evidence="11" type="ORF">K6K13_18540</name>
</gene>
<sequence length="521" mass="57894">MQHLLDVTQLRIANAERCLVDGLDFHVQRGETHALVGESGSGKSISALSLLGLLPRSLQVSGSIKLDGMDLSLLDERTLIRHRGQTASFIFQEPMTSLNPLHTIGKQVMEAIALHRKRTVQQLRQEAMVLLDRVKLGASPRWFDAFPHTLSGGQRQRVMIAMAMANRPSLLIADEPTTALDVTVARDILDLLNEIKNSEGMGLVLITHDLNLVRRYADNVSVMRAGKCIEQGPVQQVLTAPTTHYTRALIAAEPEGRPHPVEPQAKEVLSIENLSVTYPGQRRWLRKVPPTAPTLTNISLTVKQGETLGIVGESGSGKSTLAKAILGLQPGEGKIVFLGQRVDRWSLYDWGTLRNKLQYVFQDPYGALSPRMSVFDIVSEGLLYQQKQLSLEQVHQRVSKVLQDVELNETLAARYPNELSGGQRARIALARVLILNPALLILDEPTAALDRLVQKKLIVLLRDLQMEYGLSYLFISHDMSVVKALAHRVLVLKSGQVVEQGDMHNLFHHPQSSYTRRLVES</sequence>
<keyword evidence="4" id="KW-1003">Cell membrane</keyword>
<keyword evidence="9" id="KW-0472">Membrane</keyword>
<proteinExistence type="inferred from homology"/>
<evidence type="ECO:0000256" key="2">
    <source>
        <dbReference type="ARBA" id="ARBA00005417"/>
    </source>
</evidence>
<dbReference type="CDD" id="cd03257">
    <property type="entry name" value="ABC_NikE_OppD_transporters"/>
    <property type="match status" value="2"/>
</dbReference>
<feature type="domain" description="ABC transporter" evidence="10">
    <location>
        <begin position="2"/>
        <end position="250"/>
    </location>
</feature>
<accession>A0ABX9AMB5</accession>
<dbReference type="GO" id="GO:0005524">
    <property type="term" value="F:ATP binding"/>
    <property type="evidence" value="ECO:0007669"/>
    <property type="project" value="UniProtKB-KW"/>
</dbReference>
<name>A0ABX9AMB5_9ENTR</name>
<feature type="domain" description="ABC transporter" evidence="10">
    <location>
        <begin position="269"/>
        <end position="519"/>
    </location>
</feature>
<evidence type="ECO:0000256" key="8">
    <source>
        <dbReference type="ARBA" id="ARBA00022967"/>
    </source>
</evidence>
<dbReference type="InterPro" id="IPR013563">
    <property type="entry name" value="Oligopep_ABC_C"/>
</dbReference>
<dbReference type="PANTHER" id="PTHR43297:SF14">
    <property type="entry name" value="ATPASE AAA-TYPE CORE DOMAIN-CONTAINING PROTEIN"/>
    <property type="match status" value="1"/>
</dbReference>
<dbReference type="SUPFAM" id="SSF52540">
    <property type="entry name" value="P-loop containing nucleoside triphosphate hydrolases"/>
    <property type="match status" value="2"/>
</dbReference>
<dbReference type="PANTHER" id="PTHR43297">
    <property type="entry name" value="OLIGOPEPTIDE TRANSPORT ATP-BINDING PROTEIN APPD"/>
    <property type="match status" value="1"/>
</dbReference>
<keyword evidence="6" id="KW-0547">Nucleotide-binding</keyword>
<protein>
    <submittedName>
        <fullName evidence="11">Dipeptide ABC transporter ATP-binding protein</fullName>
    </submittedName>
</protein>
<dbReference type="Pfam" id="PF00005">
    <property type="entry name" value="ABC_tran"/>
    <property type="match status" value="2"/>
</dbReference>
<keyword evidence="3" id="KW-0813">Transport</keyword>
<evidence type="ECO:0000313" key="11">
    <source>
        <dbReference type="EMBL" id="QZN95196.1"/>
    </source>
</evidence>
<evidence type="ECO:0000256" key="1">
    <source>
        <dbReference type="ARBA" id="ARBA00004417"/>
    </source>
</evidence>
<dbReference type="EMBL" id="CP081864">
    <property type="protein sequence ID" value="QZN95196.1"/>
    <property type="molecule type" value="Genomic_DNA"/>
</dbReference>
<dbReference type="InterPro" id="IPR050388">
    <property type="entry name" value="ABC_Ni/Peptide_Import"/>
</dbReference>
<evidence type="ECO:0000256" key="5">
    <source>
        <dbReference type="ARBA" id="ARBA00022519"/>
    </source>
</evidence>
<comment type="similarity">
    <text evidence="2">Belongs to the ABC transporter superfamily.</text>
</comment>
<dbReference type="SMART" id="SM00382">
    <property type="entry name" value="AAA"/>
    <property type="match status" value="2"/>
</dbReference>
<comment type="subcellular location">
    <subcellularLocation>
        <location evidence="1">Cell inner membrane</location>
        <topology evidence="1">Peripheral membrane protein</topology>
    </subcellularLocation>
</comment>
<keyword evidence="12" id="KW-1185">Reference proteome</keyword>
<dbReference type="PROSITE" id="PS00211">
    <property type="entry name" value="ABC_TRANSPORTER_1"/>
    <property type="match status" value="2"/>
</dbReference>
<reference evidence="11 12" key="1">
    <citation type="submission" date="2021-08" db="EMBL/GenBank/DDBJ databases">
        <title>Culture and genomic analysis of Symbiopectobacterium purcellii sp. nov. gen. nov., isolated from the leafhopper Empoasca decipiens.</title>
        <authorList>
            <person name="Nadal-Jimenez P."/>
            <person name="Siozios S."/>
            <person name="Halliday N."/>
            <person name="Camara M."/>
            <person name="Hurst G.D.D."/>
        </authorList>
    </citation>
    <scope>NUCLEOTIDE SEQUENCE [LARGE SCALE GENOMIC DNA]</scope>
    <source>
        <strain evidence="11 12">SyEd1</strain>
    </source>
</reference>
<evidence type="ECO:0000313" key="12">
    <source>
        <dbReference type="Proteomes" id="UP000825886"/>
    </source>
</evidence>
<evidence type="ECO:0000256" key="4">
    <source>
        <dbReference type="ARBA" id="ARBA00022475"/>
    </source>
</evidence>
<dbReference type="PROSITE" id="PS50893">
    <property type="entry name" value="ABC_TRANSPORTER_2"/>
    <property type="match status" value="2"/>
</dbReference>
<evidence type="ECO:0000259" key="10">
    <source>
        <dbReference type="PROSITE" id="PS50893"/>
    </source>
</evidence>
<dbReference type="InterPro" id="IPR027417">
    <property type="entry name" value="P-loop_NTPase"/>
</dbReference>
<dbReference type="Pfam" id="PF08352">
    <property type="entry name" value="oligo_HPY"/>
    <property type="match status" value="1"/>
</dbReference>
<keyword evidence="7 11" id="KW-0067">ATP-binding</keyword>